<protein>
    <submittedName>
        <fullName evidence="1">Uncharacterized protein</fullName>
    </submittedName>
</protein>
<evidence type="ECO:0000313" key="2">
    <source>
        <dbReference type="Proteomes" id="UP001162501"/>
    </source>
</evidence>
<sequence>MKIYAILTQQQDTHSIQVPIDCRPGDTGAYPGSSNKVQTFHGLKVRKACSVWSHCLSLGLCWEPMPQTLEKNPCVLRLPSAPSVPALAPFSSQKHGFAPPGLWIASPLGAVLCHSCSRASETAVPRPSWLPRTLACPPLLVAWGVGGVIRPGSQSAFPPGSDSGPAARPPAGQRLWAGPHRHCVLGNTTSLKVTQSLGQAAGGANSVCGATPSLPRAPGAYALLP</sequence>
<organism evidence="1 2">
    <name type="scientific">Rangifer tarandus platyrhynchus</name>
    <name type="common">Svalbard reindeer</name>
    <dbReference type="NCBI Taxonomy" id="3082113"/>
    <lineage>
        <taxon>Eukaryota</taxon>
        <taxon>Metazoa</taxon>
        <taxon>Chordata</taxon>
        <taxon>Craniata</taxon>
        <taxon>Vertebrata</taxon>
        <taxon>Euteleostomi</taxon>
        <taxon>Mammalia</taxon>
        <taxon>Eutheria</taxon>
        <taxon>Laurasiatheria</taxon>
        <taxon>Artiodactyla</taxon>
        <taxon>Ruminantia</taxon>
        <taxon>Pecora</taxon>
        <taxon>Cervidae</taxon>
        <taxon>Odocoileinae</taxon>
        <taxon>Rangifer</taxon>
    </lineage>
</organism>
<name>A0AC59Z3U8_RANTA</name>
<proteinExistence type="predicted"/>
<accession>A0AC59Z3U8</accession>
<reference evidence="1" key="1">
    <citation type="submission" date="2023-05" db="EMBL/GenBank/DDBJ databases">
        <authorList>
            <consortium name="ELIXIR-Norway"/>
        </authorList>
    </citation>
    <scope>NUCLEOTIDE SEQUENCE</scope>
</reference>
<dbReference type="Proteomes" id="UP001162501">
    <property type="component" value="Chromosome 23"/>
</dbReference>
<reference evidence="1" key="2">
    <citation type="submission" date="2025-03" db="EMBL/GenBank/DDBJ databases">
        <authorList>
            <consortium name="ELIXIR-Norway"/>
            <consortium name="Elixir Norway"/>
        </authorList>
    </citation>
    <scope>NUCLEOTIDE SEQUENCE</scope>
</reference>
<evidence type="ECO:0000313" key="1">
    <source>
        <dbReference type="EMBL" id="CAN0210884.1"/>
    </source>
</evidence>
<gene>
    <name evidence="1" type="ORF">MRATA1EN22A_LOCUS13720</name>
</gene>
<dbReference type="EMBL" id="OX596107">
    <property type="protein sequence ID" value="CAN0210884.1"/>
    <property type="molecule type" value="Genomic_DNA"/>
</dbReference>